<name>A0A267F4L5_9PLAT</name>
<feature type="non-terminal residue" evidence="3">
    <location>
        <position position="1"/>
    </location>
</feature>
<proteinExistence type="predicted"/>
<accession>A0A267F4L5</accession>
<dbReference type="EMBL" id="NIVC01001375">
    <property type="protein sequence ID" value="PAA68715.1"/>
    <property type="molecule type" value="Genomic_DNA"/>
</dbReference>
<dbReference type="Pfam" id="PF00735">
    <property type="entry name" value="Septin"/>
    <property type="match status" value="1"/>
</dbReference>
<dbReference type="AlphaFoldDB" id="A0A267F4L5"/>
<dbReference type="Gene3D" id="3.40.50.300">
    <property type="entry name" value="P-loop containing nucleotide triphosphate hydrolases"/>
    <property type="match status" value="1"/>
</dbReference>
<feature type="region of interest" description="Disordered" evidence="1">
    <location>
        <begin position="82"/>
        <end position="103"/>
    </location>
</feature>
<dbReference type="SUPFAM" id="SSF52540">
    <property type="entry name" value="P-loop containing nucleoside triphosphate hydrolases"/>
    <property type="match status" value="1"/>
</dbReference>
<keyword evidence="4" id="KW-1185">Reference proteome</keyword>
<dbReference type="OrthoDB" id="416553at2759"/>
<protein>
    <recommendedName>
        <fullName evidence="2">Septin-type G domain-containing protein</fullName>
    </recommendedName>
</protein>
<dbReference type="Proteomes" id="UP000215902">
    <property type="component" value="Unassembled WGS sequence"/>
</dbReference>
<dbReference type="STRING" id="282301.A0A267F4L5"/>
<dbReference type="PROSITE" id="PS51719">
    <property type="entry name" value="G_SEPTIN"/>
    <property type="match status" value="1"/>
</dbReference>
<sequence length="103" mass="11199">SNLRHFIFSVEFFEAVVSARSQRAELRHASSSPASGGLRQPAQSDLQASGSSRFEFNLMVVGETGLGKSTLLNSLFSSELYNSDHPGPSKRIKKTVCVESHTV</sequence>
<comment type="caution">
    <text evidence="3">The sequence shown here is derived from an EMBL/GenBank/DDBJ whole genome shotgun (WGS) entry which is preliminary data.</text>
</comment>
<evidence type="ECO:0000313" key="4">
    <source>
        <dbReference type="Proteomes" id="UP000215902"/>
    </source>
</evidence>
<dbReference type="InterPro" id="IPR027417">
    <property type="entry name" value="P-loop_NTPase"/>
</dbReference>
<dbReference type="PANTHER" id="PTHR18884">
    <property type="entry name" value="SEPTIN"/>
    <property type="match status" value="1"/>
</dbReference>
<feature type="non-terminal residue" evidence="3">
    <location>
        <position position="103"/>
    </location>
</feature>
<reference evidence="3 4" key="1">
    <citation type="submission" date="2017-06" db="EMBL/GenBank/DDBJ databases">
        <title>A platform for efficient transgenesis in Macrostomum lignano, a flatworm model organism for stem cell research.</title>
        <authorList>
            <person name="Berezikov E."/>
        </authorList>
    </citation>
    <scope>NUCLEOTIDE SEQUENCE [LARGE SCALE GENOMIC DNA]</scope>
    <source>
        <strain evidence="3">DV1</strain>
        <tissue evidence="3">Whole organism</tissue>
    </source>
</reference>
<feature type="region of interest" description="Disordered" evidence="1">
    <location>
        <begin position="25"/>
        <end position="46"/>
    </location>
</feature>
<gene>
    <name evidence="3" type="ORF">BOX15_Mlig010642g3</name>
</gene>
<organism evidence="3 4">
    <name type="scientific">Macrostomum lignano</name>
    <dbReference type="NCBI Taxonomy" id="282301"/>
    <lineage>
        <taxon>Eukaryota</taxon>
        <taxon>Metazoa</taxon>
        <taxon>Spiralia</taxon>
        <taxon>Lophotrochozoa</taxon>
        <taxon>Platyhelminthes</taxon>
        <taxon>Rhabditophora</taxon>
        <taxon>Macrostomorpha</taxon>
        <taxon>Macrostomida</taxon>
        <taxon>Macrostomidae</taxon>
        <taxon>Macrostomum</taxon>
    </lineage>
</organism>
<evidence type="ECO:0000313" key="3">
    <source>
        <dbReference type="EMBL" id="PAA68715.1"/>
    </source>
</evidence>
<evidence type="ECO:0000259" key="2">
    <source>
        <dbReference type="PROSITE" id="PS51719"/>
    </source>
</evidence>
<evidence type="ECO:0000256" key="1">
    <source>
        <dbReference type="SAM" id="MobiDB-lite"/>
    </source>
</evidence>
<dbReference type="GO" id="GO:0005525">
    <property type="term" value="F:GTP binding"/>
    <property type="evidence" value="ECO:0007669"/>
    <property type="project" value="InterPro"/>
</dbReference>
<dbReference type="InterPro" id="IPR030379">
    <property type="entry name" value="G_SEPTIN_dom"/>
</dbReference>
<feature type="domain" description="Septin-type G" evidence="2">
    <location>
        <begin position="52"/>
        <end position="103"/>
    </location>
</feature>